<comment type="caution">
    <text evidence="1">The sequence shown here is derived from an EMBL/GenBank/DDBJ whole genome shotgun (WGS) entry which is preliminary data.</text>
</comment>
<evidence type="ECO:0000313" key="2">
    <source>
        <dbReference type="Proteomes" id="UP001060215"/>
    </source>
</evidence>
<reference evidence="1 2" key="1">
    <citation type="journal article" date="2022" name="Plant J.">
        <title>Chromosome-level genome of Camellia lanceoleosa provides a valuable resource for understanding genome evolution and self-incompatibility.</title>
        <authorList>
            <person name="Gong W."/>
            <person name="Xiao S."/>
            <person name="Wang L."/>
            <person name="Liao Z."/>
            <person name="Chang Y."/>
            <person name="Mo W."/>
            <person name="Hu G."/>
            <person name="Li W."/>
            <person name="Zhao G."/>
            <person name="Zhu H."/>
            <person name="Hu X."/>
            <person name="Ji K."/>
            <person name="Xiang X."/>
            <person name="Song Q."/>
            <person name="Yuan D."/>
            <person name="Jin S."/>
            <person name="Zhang L."/>
        </authorList>
    </citation>
    <scope>NUCLEOTIDE SEQUENCE [LARGE SCALE GENOMIC DNA]</scope>
    <source>
        <strain evidence="1">SQ_2022a</strain>
    </source>
</reference>
<sequence length="151" mass="16792">MDITQENLVKNETTGPASLVGPLCGGLWWFGPGHILLRQRHFPALGDKDLSRSTSVATPMAMKSTSMMMVFAVVAVALVIEASEVRWDLFGYRGELTKEMDIESAVEMGMKTWAQWIDDNVNSTKQLCFSGVFLRTQREALVLQCDTTHHG</sequence>
<name>A0ACC0H6T9_9ERIC</name>
<dbReference type="Proteomes" id="UP001060215">
    <property type="component" value="Chromosome 7"/>
</dbReference>
<proteinExistence type="predicted"/>
<gene>
    <name evidence="1" type="ORF">LOK49_LG07G02056</name>
</gene>
<dbReference type="EMBL" id="CM045764">
    <property type="protein sequence ID" value="KAI8008860.1"/>
    <property type="molecule type" value="Genomic_DNA"/>
</dbReference>
<protein>
    <submittedName>
        <fullName evidence="1">Uncharacterized protein</fullName>
    </submittedName>
</protein>
<accession>A0ACC0H6T9</accession>
<organism evidence="1 2">
    <name type="scientific">Camellia lanceoleosa</name>
    <dbReference type="NCBI Taxonomy" id="1840588"/>
    <lineage>
        <taxon>Eukaryota</taxon>
        <taxon>Viridiplantae</taxon>
        <taxon>Streptophyta</taxon>
        <taxon>Embryophyta</taxon>
        <taxon>Tracheophyta</taxon>
        <taxon>Spermatophyta</taxon>
        <taxon>Magnoliopsida</taxon>
        <taxon>eudicotyledons</taxon>
        <taxon>Gunneridae</taxon>
        <taxon>Pentapetalae</taxon>
        <taxon>asterids</taxon>
        <taxon>Ericales</taxon>
        <taxon>Theaceae</taxon>
        <taxon>Camellia</taxon>
    </lineage>
</organism>
<evidence type="ECO:0000313" key="1">
    <source>
        <dbReference type="EMBL" id="KAI8008860.1"/>
    </source>
</evidence>
<keyword evidence="2" id="KW-1185">Reference proteome</keyword>